<evidence type="ECO:0000313" key="4">
    <source>
        <dbReference type="Proteomes" id="UP000011603"/>
    </source>
</evidence>
<dbReference type="Proteomes" id="UP000027075">
    <property type="component" value="Chromosome"/>
</dbReference>
<accession>M0J303</accession>
<evidence type="ECO:0000313" key="3">
    <source>
        <dbReference type="EMBL" id="EMA02110.1"/>
    </source>
</evidence>
<reference evidence="3 4" key="1">
    <citation type="journal article" date="2014" name="PLoS Genet.">
        <title>Phylogenetically driven sequencing of extremely halophilic archaea reveals strategies for static and dynamic osmo-response.</title>
        <authorList>
            <person name="Becker E.A."/>
            <person name="Seitzer P.M."/>
            <person name="Tritt A."/>
            <person name="Larsen D."/>
            <person name="Krusor M."/>
            <person name="Yao A.I."/>
            <person name="Wu D."/>
            <person name="Madern D."/>
            <person name="Eisen J.A."/>
            <person name="Darling A.E."/>
            <person name="Facciotti M.T."/>
        </authorList>
    </citation>
    <scope>NUCLEOTIDE SEQUENCE [LARGE SCALE GENOMIC DNA]</scope>
    <source>
        <strain evidence="3">ATCC 33500</strain>
        <strain evidence="4">ATCC 33500 / DSM 1411 / JCM 8866 / NBRC 14739 / NCIMB 2177 / R-4</strain>
    </source>
</reference>
<gene>
    <name evidence="2" type="ORF">BM92_04760</name>
    <name evidence="3" type="ORF">C439_06005</name>
</gene>
<feature type="region of interest" description="Disordered" evidence="1">
    <location>
        <begin position="1"/>
        <end position="31"/>
    </location>
</feature>
<evidence type="ECO:0000313" key="5">
    <source>
        <dbReference type="Proteomes" id="UP000027075"/>
    </source>
</evidence>
<name>M0J303_HALMT</name>
<sequence>MAITNLRRAAGMEPPEEPPVQRDSGPFEISDIESSPVKPLVERYPFEQYKHEGTLIYDEESSYTPGRSINVDFEYRDGSNLFIVEYKTDLSSTERLVREIETAVPQIERIYRNLHAAEDALWRFLESADRILEINVLVNGKETPYDEIEGVPREDVIGNYAIENAIVGLNHQGNNITVHYEHGTLQIESDWEQGTEFVIQLFEREILHGSK</sequence>
<dbReference type="EMBL" id="AOLO01000007">
    <property type="protein sequence ID" value="EMA02110.1"/>
    <property type="molecule type" value="Genomic_DNA"/>
</dbReference>
<reference evidence="2 5" key="2">
    <citation type="submission" date="2014-04" db="EMBL/GenBank/DDBJ databases">
        <title>Transcriptional profiles of Haloferax mediterranei on the basis of nitrogen availability.</title>
        <authorList>
            <person name="Bautista V."/>
        </authorList>
    </citation>
    <scope>NUCLEOTIDE SEQUENCE [LARGE SCALE GENOMIC DNA]</scope>
    <source>
        <strain evidence="2">ATCC 33500</strain>
        <strain evidence="5">ATCC 33500 / DSM 1411 / JCM 8866 / NBRC 14739 / NCIMB 2177 / R-4</strain>
    </source>
</reference>
<organism evidence="3 4">
    <name type="scientific">Haloferax mediterranei (strain ATCC 33500 / DSM 1411 / JCM 8866 / NBRC 14739 / NCIMB 2177 / R-4)</name>
    <name type="common">Halobacterium mediterranei</name>
    <dbReference type="NCBI Taxonomy" id="523841"/>
    <lineage>
        <taxon>Archaea</taxon>
        <taxon>Methanobacteriati</taxon>
        <taxon>Methanobacteriota</taxon>
        <taxon>Stenosarchaea group</taxon>
        <taxon>Halobacteria</taxon>
        <taxon>Halobacteriales</taxon>
        <taxon>Haloferacaceae</taxon>
        <taxon>Haloferax</taxon>
    </lineage>
</organism>
<protein>
    <submittedName>
        <fullName evidence="3">Uncharacterized protein</fullName>
    </submittedName>
</protein>
<evidence type="ECO:0000313" key="2">
    <source>
        <dbReference type="EMBL" id="AHZ22015.1"/>
    </source>
</evidence>
<dbReference type="AlphaFoldDB" id="M0J303"/>
<dbReference type="Proteomes" id="UP000011603">
    <property type="component" value="Unassembled WGS sequence"/>
</dbReference>
<proteinExistence type="predicted"/>
<evidence type="ECO:0000256" key="1">
    <source>
        <dbReference type="SAM" id="MobiDB-lite"/>
    </source>
</evidence>
<keyword evidence="4" id="KW-1185">Reference proteome</keyword>
<dbReference type="EMBL" id="CP007551">
    <property type="protein sequence ID" value="AHZ22015.1"/>
    <property type="molecule type" value="Genomic_DNA"/>
</dbReference>